<feature type="transmembrane region" description="Helical" evidence="1">
    <location>
        <begin position="24"/>
        <end position="44"/>
    </location>
</feature>
<dbReference type="Pfam" id="PF10101">
    <property type="entry name" value="DUF2339"/>
    <property type="match status" value="1"/>
</dbReference>
<evidence type="ECO:0008006" key="3">
    <source>
        <dbReference type="Google" id="ProtNLM"/>
    </source>
</evidence>
<accession>A0A382THV2</accession>
<dbReference type="InterPro" id="IPR019286">
    <property type="entry name" value="DUF2339_TM"/>
</dbReference>
<gene>
    <name evidence="2" type="ORF">METZ01_LOCUS374199</name>
</gene>
<organism evidence="2">
    <name type="scientific">marine metagenome</name>
    <dbReference type="NCBI Taxonomy" id="408172"/>
    <lineage>
        <taxon>unclassified sequences</taxon>
        <taxon>metagenomes</taxon>
        <taxon>ecological metagenomes</taxon>
    </lineage>
</organism>
<dbReference type="PANTHER" id="PTHR38434:SF1">
    <property type="entry name" value="BLL2549 PROTEIN"/>
    <property type="match status" value="1"/>
</dbReference>
<keyword evidence="1" id="KW-0472">Membrane</keyword>
<keyword evidence="1" id="KW-0812">Transmembrane</keyword>
<evidence type="ECO:0000256" key="1">
    <source>
        <dbReference type="SAM" id="Phobius"/>
    </source>
</evidence>
<dbReference type="PANTHER" id="PTHR38434">
    <property type="entry name" value="BLL2549 PROTEIN"/>
    <property type="match status" value="1"/>
</dbReference>
<dbReference type="EMBL" id="UINC01136524">
    <property type="protein sequence ID" value="SVD21345.1"/>
    <property type="molecule type" value="Genomic_DNA"/>
</dbReference>
<name>A0A382THV2_9ZZZZ</name>
<feature type="non-terminal residue" evidence="2">
    <location>
        <position position="1"/>
    </location>
</feature>
<feature type="transmembrane region" description="Helical" evidence="1">
    <location>
        <begin position="76"/>
        <end position="95"/>
    </location>
</feature>
<proteinExistence type="predicted"/>
<keyword evidence="1" id="KW-1133">Transmembrane helix</keyword>
<reference evidence="2" key="1">
    <citation type="submission" date="2018-05" db="EMBL/GenBank/DDBJ databases">
        <authorList>
            <person name="Lanie J.A."/>
            <person name="Ng W.-L."/>
            <person name="Kazmierczak K.M."/>
            <person name="Andrzejewski T.M."/>
            <person name="Davidsen T.M."/>
            <person name="Wayne K.J."/>
            <person name="Tettelin H."/>
            <person name="Glass J.I."/>
            <person name="Rusch D."/>
            <person name="Podicherti R."/>
            <person name="Tsui H.-C.T."/>
            <person name="Winkler M.E."/>
        </authorList>
    </citation>
    <scope>NUCLEOTIDE SEQUENCE</scope>
</reference>
<protein>
    <recommendedName>
        <fullName evidence="3">DUF2339 domain-containing protein</fullName>
    </recommendedName>
</protein>
<sequence length="114" mass="12909">EVISTVDSDIIDLRIETESHVKSLSLSLLWGIYASAMLIVGIVWRWRPVRLGGLALLSIPVIKLFVVDTFDLEQGYRVAAYFSLGFIMLVGGLLYQRYSEVIKKFLFEEQVSPV</sequence>
<evidence type="ECO:0000313" key="2">
    <source>
        <dbReference type="EMBL" id="SVD21345.1"/>
    </source>
</evidence>
<dbReference type="AlphaFoldDB" id="A0A382THV2"/>
<feature type="transmembrane region" description="Helical" evidence="1">
    <location>
        <begin position="51"/>
        <end position="70"/>
    </location>
</feature>